<organism evidence="2 3">
    <name type="scientific">Rathayibacter toxicus</name>
    <dbReference type="NCBI Taxonomy" id="145458"/>
    <lineage>
        <taxon>Bacteria</taxon>
        <taxon>Bacillati</taxon>
        <taxon>Actinomycetota</taxon>
        <taxon>Actinomycetes</taxon>
        <taxon>Micrococcales</taxon>
        <taxon>Microbacteriaceae</taxon>
        <taxon>Rathayibacter</taxon>
    </lineage>
</organism>
<dbReference type="EMBL" id="PSWU01000014">
    <property type="protein sequence ID" value="PPI13512.1"/>
    <property type="molecule type" value="Genomic_DNA"/>
</dbReference>
<dbReference type="AlphaFoldDB" id="A0A2S5Y4N1"/>
<evidence type="ECO:0000256" key="1">
    <source>
        <dbReference type="SAM" id="MobiDB-lite"/>
    </source>
</evidence>
<feature type="region of interest" description="Disordered" evidence="1">
    <location>
        <begin position="149"/>
        <end position="169"/>
    </location>
</feature>
<accession>A0A2S5Y4N1</accession>
<gene>
    <name evidence="2" type="ORF">C5C51_10335</name>
</gene>
<proteinExistence type="predicted"/>
<evidence type="ECO:0000313" key="2">
    <source>
        <dbReference type="EMBL" id="PPI13512.1"/>
    </source>
</evidence>
<dbReference type="Proteomes" id="UP000237966">
    <property type="component" value="Unassembled WGS sequence"/>
</dbReference>
<reference evidence="2 3" key="1">
    <citation type="submission" date="2018-02" db="EMBL/GenBank/DDBJ databases">
        <title>Bacteriophage NCPPB3778 and a type I-E CRISPR drive the evolution of the US Biological Select Agent, Rathayibacter toxicus.</title>
        <authorList>
            <person name="Davis E.W.II."/>
            <person name="Tabima J.F."/>
            <person name="Weisberg A.J."/>
            <person name="Lopes L.D."/>
            <person name="Wiseman M.S."/>
            <person name="Wiseman M.S."/>
            <person name="Pupko T."/>
            <person name="Belcher M.S."/>
            <person name="Sechler A.J."/>
            <person name="Tancos M.A."/>
            <person name="Schroeder B.K."/>
            <person name="Murray T.D."/>
            <person name="Luster D.G."/>
            <person name="Schneider W.L."/>
            <person name="Rogers E."/>
            <person name="Andreote F.D."/>
            <person name="Grunwald N.J."/>
            <person name="Putnam M.L."/>
            <person name="Chang J.H."/>
        </authorList>
    </citation>
    <scope>NUCLEOTIDE SEQUENCE [LARGE SCALE GENOMIC DNA]</scope>
    <source>
        <strain evidence="2 3">FH99</strain>
    </source>
</reference>
<dbReference type="InterPro" id="IPR006311">
    <property type="entry name" value="TAT_signal"/>
</dbReference>
<dbReference type="RefSeq" id="WP_027692081.1">
    <property type="nucleotide sequence ID" value="NZ_CP037977.1"/>
</dbReference>
<comment type="caution">
    <text evidence="2">The sequence shown here is derived from an EMBL/GenBank/DDBJ whole genome shotgun (WGS) entry which is preliminary data.</text>
</comment>
<name>A0A2S5Y4N1_9MICO</name>
<dbReference type="OrthoDB" id="5122649at2"/>
<protein>
    <submittedName>
        <fullName evidence="2">Uncharacterized protein</fullName>
    </submittedName>
</protein>
<evidence type="ECO:0000313" key="3">
    <source>
        <dbReference type="Proteomes" id="UP000237966"/>
    </source>
</evidence>
<dbReference type="PROSITE" id="PS51318">
    <property type="entry name" value="TAT"/>
    <property type="match status" value="1"/>
</dbReference>
<sequence>MTKHQKPRNISIDDGWTIEVPSENGVERRTLVKGAAWSVPIIATAGATPAFAASPTPTLAFTQSSYSGTGCGTITGVQVKRTVDGTAPDPGKTVTVTLANGYTFANGTTTYSGTTDANGLITLPDIKVPAQGGNSTFSASSDSLAATAPVSATAGPGGQSFSSQSGATPKNYPKMPADAVAVGYGYFLTPGGDLWYYTQSSALATGVTSAVAQHIENPVADTVFYTTKTSSFSSQSGATPIEYKNIPAGSTSVGYGYFLTSDGDLWYYSQKTALATGVTSAVAQHIENPVADTVFYTAVPACS</sequence>